<evidence type="ECO:0000256" key="5">
    <source>
        <dbReference type="ARBA" id="ARBA00023002"/>
    </source>
</evidence>
<keyword evidence="2 9" id="KW-0349">Heme</keyword>
<keyword evidence="4 11" id="KW-0732">Signal</keyword>
<dbReference type="EMBL" id="HADW01010291">
    <property type="protein sequence ID" value="SBP11691.1"/>
    <property type="molecule type" value="Transcribed_RNA"/>
</dbReference>
<evidence type="ECO:0000313" key="12">
    <source>
        <dbReference type="EMBL" id="SBP11691.1"/>
    </source>
</evidence>
<dbReference type="GO" id="GO:0004601">
    <property type="term" value="F:peroxidase activity"/>
    <property type="evidence" value="ECO:0007669"/>
    <property type="project" value="InterPro"/>
</dbReference>
<dbReference type="PRINTS" id="PR00457">
    <property type="entry name" value="ANPEROXIDASE"/>
</dbReference>
<name>A0A1A7X105_9TELE</name>
<reference evidence="12" key="1">
    <citation type="submission" date="2016-05" db="EMBL/GenBank/DDBJ databases">
        <authorList>
            <person name="Lavstsen T."/>
            <person name="Jespersen J.S."/>
        </authorList>
    </citation>
    <scope>NUCLEOTIDE SEQUENCE</scope>
    <source>
        <tissue evidence="12">Brain</tissue>
    </source>
</reference>
<evidence type="ECO:0000256" key="7">
    <source>
        <dbReference type="ARBA" id="ARBA00023157"/>
    </source>
</evidence>
<evidence type="ECO:0000256" key="10">
    <source>
        <dbReference type="SAM" id="MobiDB-lite"/>
    </source>
</evidence>
<comment type="cofactor">
    <cofactor evidence="1">
        <name>heme b</name>
        <dbReference type="ChEBI" id="CHEBI:60344"/>
    </cofactor>
</comment>
<evidence type="ECO:0000256" key="6">
    <source>
        <dbReference type="ARBA" id="ARBA00023004"/>
    </source>
</evidence>
<dbReference type="GO" id="GO:0006979">
    <property type="term" value="P:response to oxidative stress"/>
    <property type="evidence" value="ECO:0007669"/>
    <property type="project" value="InterPro"/>
</dbReference>
<evidence type="ECO:0000256" key="11">
    <source>
        <dbReference type="SAM" id="SignalP"/>
    </source>
</evidence>
<evidence type="ECO:0000256" key="3">
    <source>
        <dbReference type="ARBA" id="ARBA00022723"/>
    </source>
</evidence>
<accession>A0A1A7X105</accession>
<dbReference type="InterPro" id="IPR037120">
    <property type="entry name" value="Haem_peroxidase_sf_animal"/>
</dbReference>
<keyword evidence="7" id="KW-1015">Disulfide bond</keyword>
<feature type="binding site" description="axial binding residue" evidence="9">
    <location>
        <position position="489"/>
    </location>
    <ligand>
        <name>heme b</name>
        <dbReference type="ChEBI" id="CHEBI:60344"/>
    </ligand>
    <ligandPart>
        <name>Fe</name>
        <dbReference type="ChEBI" id="CHEBI:18248"/>
    </ligandPart>
</feature>
<keyword evidence="3 9" id="KW-0479">Metal-binding</keyword>
<protein>
    <recommendedName>
        <fullName evidence="13">Myeloid-specific peroxidase</fullName>
    </recommendedName>
</protein>
<evidence type="ECO:0000256" key="8">
    <source>
        <dbReference type="ARBA" id="ARBA00061342"/>
    </source>
</evidence>
<dbReference type="InterPro" id="IPR010255">
    <property type="entry name" value="Haem_peroxidase_sf"/>
</dbReference>
<dbReference type="PANTHER" id="PTHR11475:SF63">
    <property type="entry name" value="EOSINOPHIL PEROXIDASE"/>
    <property type="match status" value="1"/>
</dbReference>
<dbReference type="GO" id="GO:0046872">
    <property type="term" value="F:metal ion binding"/>
    <property type="evidence" value="ECO:0007669"/>
    <property type="project" value="UniProtKB-KW"/>
</dbReference>
<dbReference type="GO" id="GO:0020037">
    <property type="term" value="F:heme binding"/>
    <property type="evidence" value="ECO:0007669"/>
    <property type="project" value="InterPro"/>
</dbReference>
<organism evidence="12">
    <name type="scientific">Iconisemion striatum</name>
    <dbReference type="NCBI Taxonomy" id="60296"/>
    <lineage>
        <taxon>Eukaryota</taxon>
        <taxon>Metazoa</taxon>
        <taxon>Chordata</taxon>
        <taxon>Craniata</taxon>
        <taxon>Vertebrata</taxon>
        <taxon>Euteleostomi</taxon>
        <taxon>Actinopterygii</taxon>
        <taxon>Neopterygii</taxon>
        <taxon>Teleostei</taxon>
        <taxon>Neoteleostei</taxon>
        <taxon>Acanthomorphata</taxon>
        <taxon>Ovalentaria</taxon>
        <taxon>Atherinomorphae</taxon>
        <taxon>Cyprinodontiformes</taxon>
        <taxon>Nothobranchiidae</taxon>
        <taxon>Iconisemion</taxon>
    </lineage>
</organism>
<dbReference type="GO" id="GO:0005615">
    <property type="term" value="C:extracellular space"/>
    <property type="evidence" value="ECO:0007669"/>
    <property type="project" value="TreeGrafter"/>
</dbReference>
<dbReference type="InterPro" id="IPR019791">
    <property type="entry name" value="Haem_peroxidase_animal"/>
</dbReference>
<evidence type="ECO:0000256" key="9">
    <source>
        <dbReference type="PIRSR" id="PIRSR619791-2"/>
    </source>
</evidence>
<keyword evidence="5" id="KW-0560">Oxidoreductase</keyword>
<dbReference type="PANTHER" id="PTHR11475">
    <property type="entry name" value="OXIDASE/PEROXIDASE"/>
    <property type="match status" value="1"/>
</dbReference>
<comment type="similarity">
    <text evidence="8">Belongs to the peroxidase family. XPO subfamily.</text>
</comment>
<evidence type="ECO:0008006" key="13">
    <source>
        <dbReference type="Google" id="ProtNLM"/>
    </source>
</evidence>
<reference evidence="12" key="2">
    <citation type="submission" date="2016-06" db="EMBL/GenBank/DDBJ databases">
        <title>The genome of a short-lived fish provides insights into sex chromosome evolution and the genetic control of aging.</title>
        <authorList>
            <person name="Reichwald K."/>
            <person name="Felder M."/>
            <person name="Petzold A."/>
            <person name="Koch P."/>
            <person name="Groth M."/>
            <person name="Platzer M."/>
        </authorList>
    </citation>
    <scope>NUCLEOTIDE SEQUENCE</scope>
    <source>
        <tissue evidence="12">Brain</tissue>
    </source>
</reference>
<gene>
    <name evidence="12" type="primary">OLA.17191</name>
</gene>
<dbReference type="AlphaFoldDB" id="A0A1A7X105"/>
<dbReference type="PROSITE" id="PS50292">
    <property type="entry name" value="PEROXIDASE_3"/>
    <property type="match status" value="1"/>
</dbReference>
<feature type="region of interest" description="Disordered" evidence="10">
    <location>
        <begin position="748"/>
        <end position="768"/>
    </location>
</feature>
<dbReference type="Gene3D" id="1.10.640.10">
    <property type="entry name" value="Haem peroxidase domain superfamily, animal type"/>
    <property type="match status" value="1"/>
</dbReference>
<feature type="signal peptide" evidence="11">
    <location>
        <begin position="1"/>
        <end position="18"/>
    </location>
</feature>
<feature type="chain" id="PRO_5008362724" description="Myeloid-specific peroxidase" evidence="11">
    <location>
        <begin position="19"/>
        <end position="768"/>
    </location>
</feature>
<dbReference type="FunFam" id="1.10.640.10:FF:000001">
    <property type="entry name" value="Peroxidasin homolog"/>
    <property type="match status" value="1"/>
</dbReference>
<evidence type="ECO:0000256" key="1">
    <source>
        <dbReference type="ARBA" id="ARBA00001970"/>
    </source>
</evidence>
<sequence>MLFSVLLVLGISLVPTHAKSSGQKLGSPFLYKCFEEARKIVDDAYKYSRAESLRRVRMDVVKPHDALHLLKQPRGNTRSAVRSADYMAQTLRLVHDKVHHVHKRSLNATDLLSPEELTELARLTGCSAQVTFPNCLIIPNINKYRTATSVCNNLNNPRLGASNTPFTRWLPAEYDDGISQPKGWDRNRRFNNFVLPMVRQVSNRILRTTDAGVVNDREFSHMVTLFGQWNDHDLTFTPFSPSIRSFSNGVNCDESCERTEPCVPIPIPPRDPRLPSRPDSCLPAFRSAPSCGSGYSAYNFGGEPNRREQINALTAFLDLGQVYGSEEKLAMSLRNLSSNEGLLAVNTEFRDNGRELLPFSPLQANMCATRRRITNDTNAREVPCFLAGDGRVVENIALTSLHTLFVREHNRLARGLKRLNPQWDSETLYQEARKIMGAYTQIFVFRDYLPHIVGEEEMRRRLGRYPGYSPNVDPSIANVFATAAYRFAHLAIQPVLSRLDANNREHPQFPSVPLFRAFFTPWRIVFEGGLDPLLRGLFGRPAKLNTQDHMLVDALRERLFQFVMHLSLDLGSLNMQRSREHGLPGYNAWRRFCGLSQPRNQAELGQVLNNTNLARRLLELYGTPENIDVWMGGVAEPFVRGGRVGPLFACLIATQFQKVRQGDRLWYQNRGVFNAGQRGALSSVTMSRVICDNTGITSVPRDVYSVISNRNPLVPCSNIPALNLFSWADRPSILESPADALNFADEEDVKPMHKQDQGPIEVLSNEIH</sequence>
<dbReference type="Pfam" id="PF03098">
    <property type="entry name" value="An_peroxidase"/>
    <property type="match status" value="1"/>
</dbReference>
<evidence type="ECO:0000256" key="4">
    <source>
        <dbReference type="ARBA" id="ARBA00022729"/>
    </source>
</evidence>
<evidence type="ECO:0000256" key="2">
    <source>
        <dbReference type="ARBA" id="ARBA00022617"/>
    </source>
</evidence>
<proteinExistence type="inferred from homology"/>
<dbReference type="SUPFAM" id="SSF48113">
    <property type="entry name" value="Heme-dependent peroxidases"/>
    <property type="match status" value="1"/>
</dbReference>
<keyword evidence="6 9" id="KW-0408">Iron</keyword>